<dbReference type="AlphaFoldDB" id="A0A1S9T7L2"/>
<organism evidence="2 3">
    <name type="scientific">Bacillus mycoides</name>
    <dbReference type="NCBI Taxonomy" id="1405"/>
    <lineage>
        <taxon>Bacteria</taxon>
        <taxon>Bacillati</taxon>
        <taxon>Bacillota</taxon>
        <taxon>Bacilli</taxon>
        <taxon>Bacillales</taxon>
        <taxon>Bacillaceae</taxon>
        <taxon>Bacillus</taxon>
        <taxon>Bacillus cereus group</taxon>
    </lineage>
</organism>
<evidence type="ECO:0000313" key="3">
    <source>
        <dbReference type="Proteomes" id="UP000190696"/>
    </source>
</evidence>
<proteinExistence type="predicted"/>
<evidence type="ECO:0000259" key="1">
    <source>
        <dbReference type="Pfam" id="PF00496"/>
    </source>
</evidence>
<dbReference type="SUPFAM" id="SSF53850">
    <property type="entry name" value="Periplasmic binding protein-like II"/>
    <property type="match status" value="1"/>
</dbReference>
<gene>
    <name evidence="2" type="ORF">BW900_14170</name>
</gene>
<comment type="caution">
    <text evidence="2">The sequence shown here is derived from an EMBL/GenBank/DDBJ whole genome shotgun (WGS) entry which is preliminary data.</text>
</comment>
<dbReference type="InterPro" id="IPR000914">
    <property type="entry name" value="SBP_5_dom"/>
</dbReference>
<reference evidence="2 3" key="1">
    <citation type="submission" date="2017-01" db="EMBL/GenBank/DDBJ databases">
        <title>Bacillus cereus isolates.</title>
        <authorList>
            <person name="Beno S.M."/>
        </authorList>
    </citation>
    <scope>NUCLEOTIDE SEQUENCE [LARGE SCALE GENOMIC DNA]</scope>
    <source>
        <strain evidence="2 3">FSL W7-1108</strain>
    </source>
</reference>
<protein>
    <recommendedName>
        <fullName evidence="1">Solute-binding protein family 5 domain-containing protein</fullName>
    </recommendedName>
</protein>
<dbReference type="Gene3D" id="3.40.190.10">
    <property type="entry name" value="Periplasmic binding protein-like II"/>
    <property type="match status" value="1"/>
</dbReference>
<accession>A0A1S9T7L2</accession>
<feature type="domain" description="Solute-binding protein family 5" evidence="1">
    <location>
        <begin position="62"/>
        <end position="249"/>
    </location>
</feature>
<name>A0A1S9T7L2_BACMY</name>
<dbReference type="EMBL" id="MUAI01000010">
    <property type="protein sequence ID" value="OOR06005.1"/>
    <property type="molecule type" value="Genomic_DNA"/>
</dbReference>
<dbReference type="Pfam" id="PF00496">
    <property type="entry name" value="SBP_bac_5"/>
    <property type="match status" value="1"/>
</dbReference>
<dbReference type="RefSeq" id="WP_078176225.1">
    <property type="nucleotide sequence ID" value="NZ_CP128149.1"/>
</dbReference>
<evidence type="ECO:0000313" key="2">
    <source>
        <dbReference type="EMBL" id="OOR06005.1"/>
    </source>
</evidence>
<dbReference type="Proteomes" id="UP000190696">
    <property type="component" value="Unassembled WGS sequence"/>
</dbReference>
<sequence>MKIFLDDSPKESIPFKVRDYSSCLLCSAMYEPLFLKINNEFTENLIIDNTQNTNIALTFKEFYWSNGERCTPEDLKKTLFYIIENKLPLAQYIDFIEGVKDYLDGDIDDLKNIKISTNSDTIYIKSLTNSDYYKHVFSTIYFSPVKFIKGLPSSNIVYGPFQMETENNWMILERNPYYEKNICEMLEFKVEKDPLINILNFNGGNLDVTSTTILYQKYRKQLIKNKNFRQKKSNLSLRIEFSEFFLNQKNNLVNSIYELIENDEYLKNDIVSSIKKVNNGKYDGVKHDKLTVLYSDYYPNNILANKIGSFYKERNVNVKLKHGDLDYFMEEYSKSNYDICINVAYPITQNKVDYYIEKIDFLPESRIDCYIDLLNKWIDGKIDEYLLDEYLDKFALFVTIGDLNHHFLISNSMEGFIIDDNDNFIFKFLEGK</sequence>